<accession>A0A022Y0E8</accession>
<keyword evidence="2" id="KW-1185">Reference proteome</keyword>
<sequence>MNTLGVPQWAYMGHPAVLTVQEVFEMHYVSCLIDLLDRGGICQAWGPFFIGPHPIPSKLLFKHSRSNSSYRVKKKWGETKRRDKREELRISDTIDGLITQGRATAMA</sequence>
<organism evidence="1 2">
    <name type="scientific">Trichophyton soudanense CBS 452.61</name>
    <dbReference type="NCBI Taxonomy" id="1215331"/>
    <lineage>
        <taxon>Eukaryota</taxon>
        <taxon>Fungi</taxon>
        <taxon>Dikarya</taxon>
        <taxon>Ascomycota</taxon>
        <taxon>Pezizomycotina</taxon>
        <taxon>Eurotiomycetes</taxon>
        <taxon>Eurotiomycetidae</taxon>
        <taxon>Onygenales</taxon>
        <taxon>Arthrodermataceae</taxon>
        <taxon>Trichophyton</taxon>
    </lineage>
</organism>
<dbReference type="Proteomes" id="UP000023623">
    <property type="component" value="Unassembled WGS sequence"/>
</dbReference>
<dbReference type="AlphaFoldDB" id="A0A022Y0E8"/>
<dbReference type="HOGENOM" id="CLU_2211857_0_0_1"/>
<name>A0A022Y0E8_TRISD</name>
<protein>
    <submittedName>
        <fullName evidence="1">Uncharacterized protein</fullName>
    </submittedName>
</protein>
<evidence type="ECO:0000313" key="1">
    <source>
        <dbReference type="EMBL" id="EZF76021.1"/>
    </source>
</evidence>
<gene>
    <name evidence="1" type="ORF">H105_02554</name>
</gene>
<proteinExistence type="predicted"/>
<reference evidence="1 2" key="1">
    <citation type="submission" date="2014-02" db="EMBL/GenBank/DDBJ databases">
        <title>The Genome Sequence of Trichophyton rubrum (morphotype soudanense) CBS 452.61.</title>
        <authorList>
            <consortium name="The Broad Institute Genomics Platform"/>
            <person name="Cuomo C.A."/>
            <person name="White T.C."/>
            <person name="Graser Y."/>
            <person name="Martinez-Rossi N."/>
            <person name="Heitman J."/>
            <person name="Young S.K."/>
            <person name="Zeng Q."/>
            <person name="Gargeya S."/>
            <person name="Abouelleil A."/>
            <person name="Alvarado L."/>
            <person name="Chapman S.B."/>
            <person name="Gainer-Dewar J."/>
            <person name="Goldberg J."/>
            <person name="Griggs A."/>
            <person name="Gujja S."/>
            <person name="Hansen M."/>
            <person name="Howarth C."/>
            <person name="Imamovic A."/>
            <person name="Larimer J."/>
            <person name="Martinez D."/>
            <person name="Murphy C."/>
            <person name="Pearson M.D."/>
            <person name="Persinoti G."/>
            <person name="Poon T."/>
            <person name="Priest M."/>
            <person name="Roberts A.D."/>
            <person name="Saif S."/>
            <person name="Shea T.D."/>
            <person name="Sykes S.N."/>
            <person name="Wortman J."/>
            <person name="Nusbaum C."/>
            <person name="Birren B."/>
        </authorList>
    </citation>
    <scope>NUCLEOTIDE SEQUENCE [LARGE SCALE GENOMIC DNA]</scope>
    <source>
        <strain evidence="1 2">CBS 452.61</strain>
    </source>
</reference>
<dbReference type="EMBL" id="KK208796">
    <property type="protein sequence ID" value="EZF76021.1"/>
    <property type="molecule type" value="Genomic_DNA"/>
</dbReference>
<evidence type="ECO:0000313" key="2">
    <source>
        <dbReference type="Proteomes" id="UP000023623"/>
    </source>
</evidence>